<evidence type="ECO:0000313" key="2">
    <source>
        <dbReference type="Proteomes" id="UP000674084"/>
    </source>
</evidence>
<keyword evidence="2" id="KW-1185">Reference proteome</keyword>
<dbReference type="Gene3D" id="3.10.180.10">
    <property type="entry name" value="2,3-Dihydroxybiphenyl 1,2-Dioxygenase, domain 1"/>
    <property type="match status" value="1"/>
</dbReference>
<reference evidence="1 2" key="1">
    <citation type="submission" date="2021-04" db="EMBL/GenBank/DDBJ databases">
        <title>Whole-genome sequencing of Saccharopolyspora endophytica KCTC 19397.</title>
        <authorList>
            <person name="Ay H."/>
            <person name="Saygin H."/>
            <person name="Sahin N."/>
        </authorList>
    </citation>
    <scope>NUCLEOTIDE SEQUENCE [LARGE SCALE GENOMIC DNA]</scope>
    <source>
        <strain evidence="1 2">KCTC 19397</strain>
    </source>
</reference>
<comment type="caution">
    <text evidence="1">The sequence shown here is derived from an EMBL/GenBank/DDBJ whole genome shotgun (WGS) entry which is preliminary data.</text>
</comment>
<sequence length="183" mass="19655">MGGVLMAHPTGLLLGLRPAWEAAEFDPGRVGLNHLSFEVATEEALHALATGLARFGCRGTAPSRVEIAEIAGLRTTDPSGIPVSLIAQLGPALSVWWCVLRSCDLQVPPHDLAVFFSYLLHERAPVWWLGFRLPRSTGSAAVTSRPTATAKAAAQGRLSRPHSPHSPKQVNFGRDHHMATLAF</sequence>
<protein>
    <submittedName>
        <fullName evidence="1">Uncharacterized protein</fullName>
    </submittedName>
</protein>
<evidence type="ECO:0000313" key="1">
    <source>
        <dbReference type="EMBL" id="MBQ0924063.1"/>
    </source>
</evidence>
<accession>A0ABS5DCS0</accession>
<name>A0ABS5DCS0_9PSEU</name>
<dbReference type="InterPro" id="IPR029068">
    <property type="entry name" value="Glyas_Bleomycin-R_OHBP_Dase"/>
</dbReference>
<dbReference type="Proteomes" id="UP000674084">
    <property type="component" value="Unassembled WGS sequence"/>
</dbReference>
<dbReference type="EMBL" id="JAGPXE010000003">
    <property type="protein sequence ID" value="MBQ0924063.1"/>
    <property type="molecule type" value="Genomic_DNA"/>
</dbReference>
<dbReference type="SUPFAM" id="SSF54593">
    <property type="entry name" value="Glyoxalase/Bleomycin resistance protein/Dihydroxybiphenyl dioxygenase"/>
    <property type="match status" value="1"/>
</dbReference>
<gene>
    <name evidence="1" type="ORF">KBO27_08925</name>
</gene>
<organism evidence="1 2">
    <name type="scientific">Saccharopolyspora endophytica</name>
    <dbReference type="NCBI Taxonomy" id="543886"/>
    <lineage>
        <taxon>Bacteria</taxon>
        <taxon>Bacillati</taxon>
        <taxon>Actinomycetota</taxon>
        <taxon>Actinomycetes</taxon>
        <taxon>Pseudonocardiales</taxon>
        <taxon>Pseudonocardiaceae</taxon>
        <taxon>Saccharopolyspora</taxon>
    </lineage>
</organism>
<proteinExistence type="predicted"/>
<dbReference type="RefSeq" id="WP_210969496.1">
    <property type="nucleotide sequence ID" value="NZ_JAGPXE010000003.1"/>
</dbReference>